<feature type="domain" description="Deacetylase PdaC" evidence="3">
    <location>
        <begin position="61"/>
        <end position="160"/>
    </location>
</feature>
<organism evidence="4 5">
    <name type="scientific">Aureibacter tunicatorum</name>
    <dbReference type="NCBI Taxonomy" id="866807"/>
    <lineage>
        <taxon>Bacteria</taxon>
        <taxon>Pseudomonadati</taxon>
        <taxon>Bacteroidota</taxon>
        <taxon>Cytophagia</taxon>
        <taxon>Cytophagales</taxon>
        <taxon>Persicobacteraceae</taxon>
        <taxon>Aureibacter</taxon>
    </lineage>
</organism>
<dbReference type="Proteomes" id="UP001185092">
    <property type="component" value="Unassembled WGS sequence"/>
</dbReference>
<comment type="caution">
    <text evidence="4">The sequence shown here is derived from an EMBL/GenBank/DDBJ whole genome shotgun (WGS) entry which is preliminary data.</text>
</comment>
<sequence length="272" mass="31059">MKTRRFLALPILTFLLAITFTNCKKNQSSDKTSQNDIITSKGLSYEIISLNKSHGCENGNKDKSGCVEISISYPKIVNAKDDQVKNKLNAYIENHFEINGYQSLDSAMNDFIDNYLDILKFDSTYKTHWYGEYVERIIYQSDEILSLAYEANSYEGGAHSQFELHFSNLSLQTGNLVKLEEVLKDGYSQKLNEIGESIFRKDKNLAPEESLFKAGYLFPGNKFTLNNNYSLSDSGIYFFYNNYEIASYAQGTTELLIPIDSISTLIQKNWTK</sequence>
<protein>
    <recommendedName>
        <fullName evidence="6">DUF3298 domain-containing protein</fullName>
    </recommendedName>
</protein>
<dbReference type="InterPro" id="IPR025303">
    <property type="entry name" value="PdaC"/>
</dbReference>
<dbReference type="InterPro" id="IPR037126">
    <property type="entry name" value="PdaC/RsiV-like_sf"/>
</dbReference>
<evidence type="ECO:0000259" key="3">
    <source>
        <dbReference type="Pfam" id="PF13739"/>
    </source>
</evidence>
<evidence type="ECO:0000256" key="1">
    <source>
        <dbReference type="SAM" id="SignalP"/>
    </source>
</evidence>
<dbReference type="Gene3D" id="3.30.565.40">
    <property type="entry name" value="Fervidobacterium nodosum Rt17-B1 like"/>
    <property type="match status" value="1"/>
</dbReference>
<dbReference type="Pfam" id="PF11738">
    <property type="entry name" value="DUF3298"/>
    <property type="match status" value="1"/>
</dbReference>
<keyword evidence="5" id="KW-1185">Reference proteome</keyword>
<feature type="domain" description="DUF3298" evidence="2">
    <location>
        <begin position="181"/>
        <end position="259"/>
    </location>
</feature>
<evidence type="ECO:0000313" key="5">
    <source>
        <dbReference type="Proteomes" id="UP001185092"/>
    </source>
</evidence>
<dbReference type="EMBL" id="JAVDQD010000002">
    <property type="protein sequence ID" value="MDR6239361.1"/>
    <property type="molecule type" value="Genomic_DNA"/>
</dbReference>
<dbReference type="Gene3D" id="3.90.640.20">
    <property type="entry name" value="Heat-shock cognate protein, ATPase"/>
    <property type="match status" value="1"/>
</dbReference>
<gene>
    <name evidence="4" type="ORF">HNQ88_002398</name>
</gene>
<proteinExistence type="predicted"/>
<name>A0AAE3XKA5_9BACT</name>
<feature type="chain" id="PRO_5042275035" description="DUF3298 domain-containing protein" evidence="1">
    <location>
        <begin position="25"/>
        <end position="272"/>
    </location>
</feature>
<evidence type="ECO:0008006" key="6">
    <source>
        <dbReference type="Google" id="ProtNLM"/>
    </source>
</evidence>
<keyword evidence="1" id="KW-0732">Signal</keyword>
<dbReference type="Pfam" id="PF13739">
    <property type="entry name" value="PdaC"/>
    <property type="match status" value="1"/>
</dbReference>
<evidence type="ECO:0000313" key="4">
    <source>
        <dbReference type="EMBL" id="MDR6239361.1"/>
    </source>
</evidence>
<dbReference type="RefSeq" id="WP_309939001.1">
    <property type="nucleotide sequence ID" value="NZ_AP025305.1"/>
</dbReference>
<reference evidence="4" key="1">
    <citation type="submission" date="2023-07" db="EMBL/GenBank/DDBJ databases">
        <title>Genomic Encyclopedia of Type Strains, Phase IV (KMG-IV): sequencing the most valuable type-strain genomes for metagenomic binning, comparative biology and taxonomic classification.</title>
        <authorList>
            <person name="Goeker M."/>
        </authorList>
    </citation>
    <scope>NUCLEOTIDE SEQUENCE</scope>
    <source>
        <strain evidence="4">DSM 26174</strain>
    </source>
</reference>
<accession>A0AAE3XKA5</accession>
<dbReference type="InterPro" id="IPR021729">
    <property type="entry name" value="DUF3298"/>
</dbReference>
<feature type="signal peptide" evidence="1">
    <location>
        <begin position="1"/>
        <end position="24"/>
    </location>
</feature>
<dbReference type="AlphaFoldDB" id="A0AAE3XKA5"/>
<evidence type="ECO:0000259" key="2">
    <source>
        <dbReference type="Pfam" id="PF11738"/>
    </source>
</evidence>